<dbReference type="Gene3D" id="3.40.50.300">
    <property type="entry name" value="P-loop containing nucleotide triphosphate hydrolases"/>
    <property type="match status" value="2"/>
</dbReference>
<dbReference type="Proteomes" id="UP000195880">
    <property type="component" value="Chromosome"/>
</dbReference>
<sequence>MRLLPALWLCGPPGVGKTTVGWEIYSRLTDEGVPAGYADVDQLGICHPDPASDPGRHALKAANLGAVIAHFRAAGARCVVVSGAAEADRGVRADRLSGVALTVCRLRAGRRELRDRFVGREDANGASAAGGSRDETVAAVLRHADELDASGFADVCVETGGLSVGEVVERVRERVGGWPGAAAPERLPAPGARDTVPPGGTRALWLCGATGTGKSAVGFPLHLRAARAGFGSAFIDLDQVGFLSPAPPGDPDHHRTKARVLADLWRNYRTAGARRLTIVGPATDEATLGTYTRALAGTAVTVRRLHAGREELTRRILRRGQGLGWAQPGDPLRGRPTAELLRVAGQAAAVAGELARAGIGGAHVDTDGATVTEVADAVAAAADWPGSP</sequence>
<evidence type="ECO:0000313" key="2">
    <source>
        <dbReference type="Proteomes" id="UP000195880"/>
    </source>
</evidence>
<dbReference type="RefSeq" id="WP_087883030.1">
    <property type="nucleotide sequence ID" value="NZ_CP021748.1"/>
</dbReference>
<dbReference type="OrthoDB" id="7889077at2"/>
<dbReference type="InterPro" id="IPR027417">
    <property type="entry name" value="P-loop_NTPase"/>
</dbReference>
<accession>A0A1Z1W5H5</accession>
<reference evidence="1 2" key="1">
    <citation type="submission" date="2017-05" db="EMBL/GenBank/DDBJ databases">
        <title>Streptomyces alboflavus Genome sequencing and assembly.</title>
        <authorList>
            <person name="Wang Y."/>
            <person name="Du B."/>
            <person name="Ding Y."/>
            <person name="Liu H."/>
            <person name="Hou Q."/>
            <person name="Liu K."/>
            <person name="Wang C."/>
            <person name="Yao L."/>
        </authorList>
    </citation>
    <scope>NUCLEOTIDE SEQUENCE [LARGE SCALE GENOMIC DNA]</scope>
    <source>
        <strain evidence="1 2">MDJK44</strain>
    </source>
</reference>
<dbReference type="eggNOG" id="COG0529">
    <property type="taxonomic scope" value="Bacteria"/>
</dbReference>
<gene>
    <name evidence="1" type="ORF">SMD44_01058</name>
</gene>
<keyword evidence="2" id="KW-1185">Reference proteome</keyword>
<protein>
    <submittedName>
        <fullName evidence="1">Uncharacterized protein</fullName>
    </submittedName>
</protein>
<proteinExistence type="predicted"/>
<dbReference type="AlphaFoldDB" id="A0A1Z1W5H5"/>
<dbReference type="EMBL" id="CP021748">
    <property type="protein sequence ID" value="ARX81660.1"/>
    <property type="molecule type" value="Genomic_DNA"/>
</dbReference>
<dbReference type="STRING" id="67267.GCA_000716675_01093"/>
<evidence type="ECO:0000313" key="1">
    <source>
        <dbReference type="EMBL" id="ARX81660.1"/>
    </source>
</evidence>
<name>A0A1Z1W5H5_9ACTN</name>
<dbReference type="SUPFAM" id="SSF52540">
    <property type="entry name" value="P-loop containing nucleoside triphosphate hydrolases"/>
    <property type="match status" value="2"/>
</dbReference>
<organism evidence="1 2">
    <name type="scientific">Streptomyces alboflavus</name>
    <dbReference type="NCBI Taxonomy" id="67267"/>
    <lineage>
        <taxon>Bacteria</taxon>
        <taxon>Bacillati</taxon>
        <taxon>Actinomycetota</taxon>
        <taxon>Actinomycetes</taxon>
        <taxon>Kitasatosporales</taxon>
        <taxon>Streptomycetaceae</taxon>
        <taxon>Streptomyces</taxon>
    </lineage>
</organism>
<dbReference type="KEGG" id="salf:SMD44_01058"/>